<dbReference type="RefSeq" id="WP_120259472.1">
    <property type="nucleotide sequence ID" value="NZ_RAPY01000002.1"/>
</dbReference>
<organism evidence="1 2">
    <name type="scientific">Sphingobacterium detergens</name>
    <dbReference type="NCBI Taxonomy" id="1145106"/>
    <lineage>
        <taxon>Bacteria</taxon>
        <taxon>Pseudomonadati</taxon>
        <taxon>Bacteroidota</taxon>
        <taxon>Sphingobacteriia</taxon>
        <taxon>Sphingobacteriales</taxon>
        <taxon>Sphingobacteriaceae</taxon>
        <taxon>Sphingobacterium</taxon>
    </lineage>
</organism>
<accession>A0A420B6Y7</accession>
<proteinExistence type="predicted"/>
<keyword evidence="2" id="KW-1185">Reference proteome</keyword>
<protein>
    <submittedName>
        <fullName evidence="1">Uncharacterized protein</fullName>
    </submittedName>
</protein>
<dbReference type="EMBL" id="RAPY01000002">
    <property type="protein sequence ID" value="RKE52432.1"/>
    <property type="molecule type" value="Genomic_DNA"/>
</dbReference>
<gene>
    <name evidence="1" type="ORF">DFQ12_2668</name>
</gene>
<evidence type="ECO:0000313" key="2">
    <source>
        <dbReference type="Proteomes" id="UP000286246"/>
    </source>
</evidence>
<sequence length="105" mass="11969">MIKSKDDPNYVFDEYKGYTIASHKNNVVEESIDNLIIVYPPKEFPNHGFIVGLDDSKLSGPKKAIPHNMEDAKAYIDWVVKLGEERAGKVKSEIPKPQPRRGRKM</sequence>
<comment type="caution">
    <text evidence="1">The sequence shown here is derived from an EMBL/GenBank/DDBJ whole genome shotgun (WGS) entry which is preliminary data.</text>
</comment>
<dbReference type="AlphaFoldDB" id="A0A420B6Y7"/>
<dbReference type="Proteomes" id="UP000286246">
    <property type="component" value="Unassembled WGS sequence"/>
</dbReference>
<reference evidence="1 2" key="1">
    <citation type="submission" date="2018-09" db="EMBL/GenBank/DDBJ databases">
        <title>Genomic Encyclopedia of Type Strains, Phase III (KMG-III): the genomes of soil and plant-associated and newly described type strains.</title>
        <authorList>
            <person name="Whitman W."/>
        </authorList>
    </citation>
    <scope>NUCLEOTIDE SEQUENCE [LARGE SCALE GENOMIC DNA]</scope>
    <source>
        <strain evidence="1 2">CECT 7938</strain>
    </source>
</reference>
<evidence type="ECO:0000313" key="1">
    <source>
        <dbReference type="EMBL" id="RKE52432.1"/>
    </source>
</evidence>
<name>A0A420B6Y7_SPHD1</name>
<dbReference type="OrthoDB" id="771660at2"/>